<dbReference type="EMBL" id="JABFCX010000002">
    <property type="protein sequence ID" value="NNU14864.1"/>
    <property type="molecule type" value="Genomic_DNA"/>
</dbReference>
<evidence type="ECO:0000256" key="5">
    <source>
        <dbReference type="ARBA" id="ARBA00022741"/>
    </source>
</evidence>
<keyword evidence="5" id="KW-0547">Nucleotide-binding</keyword>
<evidence type="ECO:0000256" key="2">
    <source>
        <dbReference type="ARBA" id="ARBA00008959"/>
    </source>
</evidence>
<comment type="caution">
    <text evidence="9">The sequence shown here is derived from an EMBL/GenBank/DDBJ whole genome shotgun (WGS) entry which is preliminary data.</text>
</comment>
<evidence type="ECO:0000313" key="10">
    <source>
        <dbReference type="Proteomes" id="UP000536835"/>
    </source>
</evidence>
<dbReference type="Pfam" id="PF16193">
    <property type="entry name" value="AAA_assoc_2"/>
    <property type="match status" value="1"/>
</dbReference>
<dbReference type="InterPro" id="IPR051314">
    <property type="entry name" value="AAA_ATPase_RarA/MGS1/WRNIP1"/>
</dbReference>
<dbReference type="AlphaFoldDB" id="A0A7Y3RIS4"/>
<keyword evidence="4" id="KW-0235">DNA replication</keyword>
<dbReference type="SUPFAM" id="SSF48019">
    <property type="entry name" value="post-AAA+ oligomerization domain-like"/>
    <property type="match status" value="1"/>
</dbReference>
<name>A0A7Y3RIS4_9PROT</name>
<dbReference type="Gene3D" id="1.10.3710.10">
    <property type="entry name" value="DNA polymerase III clamp loader subunits, C-terminal domain"/>
    <property type="match status" value="1"/>
</dbReference>
<feature type="region of interest" description="Disordered" evidence="7">
    <location>
        <begin position="354"/>
        <end position="376"/>
    </location>
</feature>
<keyword evidence="6" id="KW-0067">ATP-binding</keyword>
<dbReference type="Pfam" id="PF12002">
    <property type="entry name" value="MgsA_C"/>
    <property type="match status" value="1"/>
</dbReference>
<protein>
    <recommendedName>
        <fullName evidence="3">Replication-associated recombination protein A</fullName>
    </recommendedName>
</protein>
<dbReference type="GO" id="GO:0003677">
    <property type="term" value="F:DNA binding"/>
    <property type="evidence" value="ECO:0007669"/>
    <property type="project" value="InterPro"/>
</dbReference>
<comment type="similarity">
    <text evidence="2">Belongs to the AAA ATPase family. RarA/MGS1/WRNIP1 subfamily.</text>
</comment>
<evidence type="ECO:0000259" key="8">
    <source>
        <dbReference type="SMART" id="SM00382"/>
    </source>
</evidence>
<evidence type="ECO:0000256" key="3">
    <source>
        <dbReference type="ARBA" id="ARBA00020776"/>
    </source>
</evidence>
<dbReference type="Proteomes" id="UP000536835">
    <property type="component" value="Unassembled WGS sequence"/>
</dbReference>
<dbReference type="GO" id="GO:0006261">
    <property type="term" value="P:DNA-templated DNA replication"/>
    <property type="evidence" value="ECO:0007669"/>
    <property type="project" value="TreeGrafter"/>
</dbReference>
<dbReference type="CDD" id="cd18139">
    <property type="entry name" value="HLD_clamp_RarA"/>
    <property type="match status" value="1"/>
</dbReference>
<evidence type="ECO:0000256" key="7">
    <source>
        <dbReference type="SAM" id="MobiDB-lite"/>
    </source>
</evidence>
<sequence length="431" mass="46919">MMSLFEAAGLSEGVARPLAERLRPRSLDRVVGQRQLLGEGGKLRVLLKTEALPSIILYGPPGTGKTTIARLLAEETGRHFEQLSAIFSGVPDLKKAFAEAEARRETGKPTLLFVDELHRFDKRQQDSFLPHMESGLITLVGATTENPSFALNRALLSRAVALKLERLDTEDMAELLRRAEEELGKPLPLTDEGRAALIAMGDGDGRALLGLADQIAAQDPAEPMGAEDLRRSFQGRAAAGDKGGDVHYDFASVLQKSIRGSDDDAALYWTARMLEAGEDPLFIFRRLTVIASEDIGNADPRALQVVVAARDAFRQLGEPEGHIPLGQAVAYLATAPKSNASYAAFKKAKALAKSTGSLPPPDHALNAPSDLMKSEGRGQGYRYDHDAESGHAGLSYLPKGMDREHLYEPVDRGYERMIAERLAAYRRKRGD</sequence>
<dbReference type="FunFam" id="3.40.50.300:FF:000137">
    <property type="entry name" value="Replication-associated recombination protein A"/>
    <property type="match status" value="1"/>
</dbReference>
<dbReference type="PANTHER" id="PTHR13779:SF7">
    <property type="entry name" value="ATPASE WRNIP1"/>
    <property type="match status" value="1"/>
</dbReference>
<dbReference type="InterPro" id="IPR027417">
    <property type="entry name" value="P-loop_NTPase"/>
</dbReference>
<dbReference type="InterPro" id="IPR008921">
    <property type="entry name" value="DNA_pol3_clamp-load_cplx_C"/>
</dbReference>
<feature type="domain" description="AAA+ ATPase" evidence="8">
    <location>
        <begin position="51"/>
        <end position="170"/>
    </location>
</feature>
<dbReference type="InterPro" id="IPR032423">
    <property type="entry name" value="AAA_assoc_2"/>
</dbReference>
<dbReference type="InterPro" id="IPR021886">
    <property type="entry name" value="MgsA_C"/>
</dbReference>
<dbReference type="FunFam" id="1.20.272.10:FF:000001">
    <property type="entry name" value="Putative AAA family ATPase"/>
    <property type="match status" value="1"/>
</dbReference>
<evidence type="ECO:0000313" key="9">
    <source>
        <dbReference type="EMBL" id="NNU14864.1"/>
    </source>
</evidence>
<reference evidence="9 10" key="1">
    <citation type="submission" date="2020-05" db="EMBL/GenBank/DDBJ databases">
        <title>Parvularcula mediterraneae sp. nov., isolated from polypropylene straw from shallow seawater of the seashore of Laganas in Zakynthos island, Greece.</title>
        <authorList>
            <person name="Szabo I."/>
            <person name="Al-Omari J."/>
            <person name="Rado J."/>
            <person name="Szerdahelyi G.S."/>
        </authorList>
    </citation>
    <scope>NUCLEOTIDE SEQUENCE [LARGE SCALE GENOMIC DNA]</scope>
    <source>
        <strain evidence="9 10">ZS-1/3</strain>
    </source>
</reference>
<dbReference type="GO" id="GO:0016887">
    <property type="term" value="F:ATP hydrolysis activity"/>
    <property type="evidence" value="ECO:0007669"/>
    <property type="project" value="InterPro"/>
</dbReference>
<dbReference type="GO" id="GO:0005524">
    <property type="term" value="F:ATP binding"/>
    <property type="evidence" value="ECO:0007669"/>
    <property type="project" value="UniProtKB-KW"/>
</dbReference>
<dbReference type="GO" id="GO:0000731">
    <property type="term" value="P:DNA synthesis involved in DNA repair"/>
    <property type="evidence" value="ECO:0007669"/>
    <property type="project" value="TreeGrafter"/>
</dbReference>
<keyword evidence="10" id="KW-1185">Reference proteome</keyword>
<dbReference type="GO" id="GO:0008047">
    <property type="term" value="F:enzyme activator activity"/>
    <property type="evidence" value="ECO:0007669"/>
    <property type="project" value="TreeGrafter"/>
</dbReference>
<dbReference type="CDD" id="cd00009">
    <property type="entry name" value="AAA"/>
    <property type="match status" value="1"/>
</dbReference>
<dbReference type="Gene3D" id="1.20.272.10">
    <property type="match status" value="1"/>
</dbReference>
<dbReference type="InterPro" id="IPR003593">
    <property type="entry name" value="AAA+_ATPase"/>
</dbReference>
<dbReference type="Gene3D" id="3.40.50.300">
    <property type="entry name" value="P-loop containing nucleotide triphosphate hydrolases"/>
    <property type="match status" value="1"/>
</dbReference>
<comment type="function">
    <text evidence="1">DNA-dependent ATPase that plays important roles in cellular responses to stalled DNA replication processes.</text>
</comment>
<evidence type="ECO:0000256" key="1">
    <source>
        <dbReference type="ARBA" id="ARBA00002393"/>
    </source>
</evidence>
<evidence type="ECO:0000256" key="6">
    <source>
        <dbReference type="ARBA" id="ARBA00022840"/>
    </source>
</evidence>
<dbReference type="InterPro" id="IPR003959">
    <property type="entry name" value="ATPase_AAA_core"/>
</dbReference>
<dbReference type="GO" id="GO:0017116">
    <property type="term" value="F:single-stranded DNA helicase activity"/>
    <property type="evidence" value="ECO:0007669"/>
    <property type="project" value="TreeGrafter"/>
</dbReference>
<dbReference type="SUPFAM" id="SSF52540">
    <property type="entry name" value="P-loop containing nucleoside triphosphate hydrolases"/>
    <property type="match status" value="1"/>
</dbReference>
<accession>A0A7Y3RIS4</accession>
<organism evidence="9 10">
    <name type="scientific">Parvularcula mediterranea</name>
    <dbReference type="NCBI Taxonomy" id="2732508"/>
    <lineage>
        <taxon>Bacteria</taxon>
        <taxon>Pseudomonadati</taxon>
        <taxon>Pseudomonadota</taxon>
        <taxon>Alphaproteobacteria</taxon>
        <taxon>Parvularculales</taxon>
        <taxon>Parvularculaceae</taxon>
        <taxon>Parvularcula</taxon>
    </lineage>
</organism>
<dbReference type="PANTHER" id="PTHR13779">
    <property type="entry name" value="WERNER HELICASE-INTERACTING PROTEIN 1 FAMILY MEMBER"/>
    <property type="match status" value="1"/>
</dbReference>
<evidence type="ECO:0000256" key="4">
    <source>
        <dbReference type="ARBA" id="ARBA00022705"/>
    </source>
</evidence>
<dbReference type="SMART" id="SM00382">
    <property type="entry name" value="AAA"/>
    <property type="match status" value="1"/>
</dbReference>
<proteinExistence type="inferred from homology"/>
<gene>
    <name evidence="9" type="ORF">HK107_00825</name>
</gene>
<dbReference type="Pfam" id="PF00004">
    <property type="entry name" value="AAA"/>
    <property type="match status" value="1"/>
</dbReference>